<feature type="chain" id="PRO_5042923973" description="Protein kinase domain-containing protein" evidence="11">
    <location>
        <begin position="28"/>
        <end position="707"/>
    </location>
</feature>
<dbReference type="InterPro" id="IPR000719">
    <property type="entry name" value="Prot_kinase_dom"/>
</dbReference>
<keyword evidence="14" id="KW-1185">Reference proteome</keyword>
<dbReference type="Pfam" id="PF07714">
    <property type="entry name" value="PK_Tyr_Ser-Thr"/>
    <property type="match status" value="1"/>
</dbReference>
<keyword evidence="6 10" id="KW-1133">Transmembrane helix</keyword>
<evidence type="ECO:0000256" key="6">
    <source>
        <dbReference type="ARBA" id="ARBA00022989"/>
    </source>
</evidence>
<evidence type="ECO:0000256" key="8">
    <source>
        <dbReference type="ARBA" id="ARBA00023170"/>
    </source>
</evidence>
<evidence type="ECO:0000256" key="2">
    <source>
        <dbReference type="ARBA" id="ARBA00022614"/>
    </source>
</evidence>
<dbReference type="PROSITE" id="PS50011">
    <property type="entry name" value="PROTEIN_KINASE_DOM"/>
    <property type="match status" value="1"/>
</dbReference>
<dbReference type="Pfam" id="PF13855">
    <property type="entry name" value="LRR_8"/>
    <property type="match status" value="1"/>
</dbReference>
<dbReference type="FunFam" id="3.30.200.20:FF:000125">
    <property type="entry name" value="Protein STRUBBELIG-RECEPTOR FAMILY 8"/>
    <property type="match status" value="1"/>
</dbReference>
<dbReference type="SUPFAM" id="SSF56112">
    <property type="entry name" value="Protein kinase-like (PK-like)"/>
    <property type="match status" value="1"/>
</dbReference>
<dbReference type="GO" id="GO:0005524">
    <property type="term" value="F:ATP binding"/>
    <property type="evidence" value="ECO:0007669"/>
    <property type="project" value="InterPro"/>
</dbReference>
<feature type="domain" description="Protein kinase" evidence="12">
    <location>
        <begin position="433"/>
        <end position="707"/>
    </location>
</feature>
<keyword evidence="2" id="KW-0433">Leucine-rich repeat</keyword>
<dbReference type="FunFam" id="1.10.510.10:FF:000095">
    <property type="entry name" value="protein STRUBBELIG-RECEPTOR FAMILY 8"/>
    <property type="match status" value="1"/>
</dbReference>
<dbReference type="Proteomes" id="UP001346149">
    <property type="component" value="Unassembled WGS sequence"/>
</dbReference>
<keyword evidence="4 11" id="KW-0732">Signal</keyword>
<feature type="region of interest" description="Disordered" evidence="9">
    <location>
        <begin position="322"/>
        <end position="355"/>
    </location>
</feature>
<dbReference type="InterPro" id="IPR001611">
    <property type="entry name" value="Leu-rich_rpt"/>
</dbReference>
<comment type="caution">
    <text evidence="13">The sequence shown here is derived from an EMBL/GenBank/DDBJ whole genome shotgun (WGS) entry which is preliminary data.</text>
</comment>
<evidence type="ECO:0000256" key="10">
    <source>
        <dbReference type="SAM" id="Phobius"/>
    </source>
</evidence>
<proteinExistence type="predicted"/>
<feature type="signal peptide" evidence="11">
    <location>
        <begin position="1"/>
        <end position="27"/>
    </location>
</feature>
<feature type="transmembrane region" description="Helical" evidence="10">
    <location>
        <begin position="276"/>
        <end position="300"/>
    </location>
</feature>
<dbReference type="PANTHER" id="PTHR48007">
    <property type="entry name" value="LEUCINE-RICH REPEAT RECEPTOR-LIKE PROTEIN KINASE PXC1"/>
    <property type="match status" value="1"/>
</dbReference>
<dbReference type="Gene3D" id="3.80.10.10">
    <property type="entry name" value="Ribonuclease Inhibitor"/>
    <property type="match status" value="1"/>
</dbReference>
<dbReference type="GO" id="GO:0004672">
    <property type="term" value="F:protein kinase activity"/>
    <property type="evidence" value="ECO:0007669"/>
    <property type="project" value="InterPro"/>
</dbReference>
<dbReference type="PANTHER" id="PTHR48007:SF22">
    <property type="entry name" value="PROTEIN STRUBBELIG-RECEPTOR FAMILY 3-LIKE ISOFORM X1"/>
    <property type="match status" value="1"/>
</dbReference>
<evidence type="ECO:0000256" key="4">
    <source>
        <dbReference type="ARBA" id="ARBA00022729"/>
    </source>
</evidence>
<evidence type="ECO:0000259" key="12">
    <source>
        <dbReference type="PROSITE" id="PS50011"/>
    </source>
</evidence>
<protein>
    <recommendedName>
        <fullName evidence="12">Protein kinase domain-containing protein</fullName>
    </recommendedName>
</protein>
<sequence length="707" mass="76655">MASAYSEVALRPLVALFLVLTTPFCTADTDLRDVTAMNSLYISLGYPSLRGWLLVGGDPCGELWEGVQCAFSNITALNLTNTNLGGELGSSLDFPSILSIDLSNNKIGGRIPSSLPSTLLQLSLGNNSLSGDIPDAFQSLSTLTYMDLSGNNLTGQLPQSFGNLPSLNILHLQNNELVGLLDVIEGLPFTDLNIENNLFSGPIPAKLLTVPSFKKDGNPFNTSVLPSPPSPSPVIADEPSPSIAISPSPAAVPWKNVNGTFSGTFDSPSSNGNSSFIRVIVIAGLGALALVIIIGLCLCIRRCTKEDRVDKISKKHDGSIKYSEESLPDRHTHIEKAGPRELAGDPRSEDMTNNQRITSGTKAGEYKIEINRIGQGISTNPHRPSSLLAEKVITSPLSSGGSTSRASLVEGMDVTNSIVCHNIASLQLFTNSFSQENCIGEGTIGSVYRGELPEGKLLAIKKLGSAGFLQQGNAEFHGLVCRISRLQHQNIVELLGYCSEHGQRLLVYNFYQNGTLHDALHIDKHMCRKLSWEQRVGIALGAAKALEYLHETCQPPIVHRNFKSANILLNNELEARVSDCGLSPLFISASQLLDPAVNGYSAPELESGAYTWKSDVYSFGVVMLELLTGKQPYERARPRETRYLASWAIYWLHDIDALSKMVDPSLNGRYPAKSLSRFADIISRCIQVGPEFRPLMSEVVQDLMCVV</sequence>
<gene>
    <name evidence="13" type="ORF">SAY86_028276</name>
</gene>
<name>A0AAN7RC22_TRANT</name>
<evidence type="ECO:0000256" key="7">
    <source>
        <dbReference type="ARBA" id="ARBA00023136"/>
    </source>
</evidence>
<dbReference type="FunFam" id="3.80.10.10:FF:000062">
    <property type="entry name" value="protein STRUBBELIG-RECEPTOR FAMILY 3"/>
    <property type="match status" value="1"/>
</dbReference>
<evidence type="ECO:0000313" key="13">
    <source>
        <dbReference type="EMBL" id="KAK4795950.1"/>
    </source>
</evidence>
<evidence type="ECO:0000256" key="11">
    <source>
        <dbReference type="SAM" id="SignalP"/>
    </source>
</evidence>
<evidence type="ECO:0000313" key="14">
    <source>
        <dbReference type="Proteomes" id="UP001346149"/>
    </source>
</evidence>
<reference evidence="13 14" key="1">
    <citation type="journal article" date="2023" name="Hortic Res">
        <title>Pangenome of water caltrop reveals structural variations and asymmetric subgenome divergence after allopolyploidization.</title>
        <authorList>
            <person name="Zhang X."/>
            <person name="Chen Y."/>
            <person name="Wang L."/>
            <person name="Yuan Y."/>
            <person name="Fang M."/>
            <person name="Shi L."/>
            <person name="Lu R."/>
            <person name="Comes H.P."/>
            <person name="Ma Y."/>
            <person name="Chen Y."/>
            <person name="Huang G."/>
            <person name="Zhou Y."/>
            <person name="Zheng Z."/>
            <person name="Qiu Y."/>
        </authorList>
    </citation>
    <scope>NUCLEOTIDE SEQUENCE [LARGE SCALE GENOMIC DNA]</scope>
    <source>
        <strain evidence="13">F231</strain>
    </source>
</reference>
<evidence type="ECO:0000256" key="5">
    <source>
        <dbReference type="ARBA" id="ARBA00022737"/>
    </source>
</evidence>
<dbReference type="InterPro" id="IPR046959">
    <property type="entry name" value="PRK1-6/SRF4-like"/>
</dbReference>
<dbReference type="Gene3D" id="3.30.200.20">
    <property type="entry name" value="Phosphorylase Kinase, domain 1"/>
    <property type="match status" value="1"/>
</dbReference>
<evidence type="ECO:0000256" key="9">
    <source>
        <dbReference type="SAM" id="MobiDB-lite"/>
    </source>
</evidence>
<dbReference type="AlphaFoldDB" id="A0AAN7RC22"/>
<keyword evidence="3 10" id="KW-0812">Transmembrane</keyword>
<dbReference type="InterPro" id="IPR011009">
    <property type="entry name" value="Kinase-like_dom_sf"/>
</dbReference>
<dbReference type="EMBL" id="JAXQNO010000006">
    <property type="protein sequence ID" value="KAK4795950.1"/>
    <property type="molecule type" value="Genomic_DNA"/>
</dbReference>
<dbReference type="Pfam" id="PF00560">
    <property type="entry name" value="LRR_1"/>
    <property type="match status" value="1"/>
</dbReference>
<evidence type="ECO:0000256" key="1">
    <source>
        <dbReference type="ARBA" id="ARBA00004370"/>
    </source>
</evidence>
<keyword evidence="5" id="KW-0677">Repeat</keyword>
<dbReference type="InterPro" id="IPR001245">
    <property type="entry name" value="Ser-Thr/Tyr_kinase_cat_dom"/>
</dbReference>
<keyword evidence="7 10" id="KW-0472">Membrane</keyword>
<accession>A0AAN7RC22</accession>
<feature type="compositionally biased region" description="Basic and acidic residues" evidence="9">
    <location>
        <begin position="322"/>
        <end position="350"/>
    </location>
</feature>
<dbReference type="Gene3D" id="1.10.510.10">
    <property type="entry name" value="Transferase(Phosphotransferase) domain 1"/>
    <property type="match status" value="1"/>
</dbReference>
<dbReference type="GO" id="GO:0016020">
    <property type="term" value="C:membrane"/>
    <property type="evidence" value="ECO:0007669"/>
    <property type="project" value="UniProtKB-SubCell"/>
</dbReference>
<comment type="subcellular location">
    <subcellularLocation>
        <location evidence="1">Membrane</location>
    </subcellularLocation>
</comment>
<organism evidence="13 14">
    <name type="scientific">Trapa natans</name>
    <name type="common">Water chestnut</name>
    <dbReference type="NCBI Taxonomy" id="22666"/>
    <lineage>
        <taxon>Eukaryota</taxon>
        <taxon>Viridiplantae</taxon>
        <taxon>Streptophyta</taxon>
        <taxon>Embryophyta</taxon>
        <taxon>Tracheophyta</taxon>
        <taxon>Spermatophyta</taxon>
        <taxon>Magnoliopsida</taxon>
        <taxon>eudicotyledons</taxon>
        <taxon>Gunneridae</taxon>
        <taxon>Pentapetalae</taxon>
        <taxon>rosids</taxon>
        <taxon>malvids</taxon>
        <taxon>Myrtales</taxon>
        <taxon>Lythraceae</taxon>
        <taxon>Trapa</taxon>
    </lineage>
</organism>
<dbReference type="InterPro" id="IPR032675">
    <property type="entry name" value="LRR_dom_sf"/>
</dbReference>
<keyword evidence="8" id="KW-0675">Receptor</keyword>
<dbReference type="SUPFAM" id="SSF52058">
    <property type="entry name" value="L domain-like"/>
    <property type="match status" value="1"/>
</dbReference>
<evidence type="ECO:0000256" key="3">
    <source>
        <dbReference type="ARBA" id="ARBA00022692"/>
    </source>
</evidence>